<keyword evidence="1" id="KW-0732">Signal</keyword>
<sequence length="1003" mass="112013">MKLAVGYIIAVFSLMCFRSCDANQLNTNWAQKLIEVVEVRDSFVGKLDDLAKLSTLENKETIIEEFINLLEDVPSQLNGLNNLDIEKVDNDRTTLQQLFNQPQEPLVERFFSSKNLAAHYKERSLGFIIKTIKAYYDYECVRILMSPLQSKQVKPSIPVQAVCSRVKEDLGKSDRYTFSADKICENIKRCSGITNQRPYGDKEGTNVKEACKSEEDPKCDVSKALPMIGALLWYKISDFIAQSYCSNALRQPTKDALATELAGISTMANLMMAYSSTFYWTEFFREAVEKRAYSNLPNAMSLVAKREKSLGFVSLACSELKADDACAIERIHAFYQSLKKLKQDRSTTRTTKNLRMYPRMDHKELIKLNKSALDHIELLGDISSLNRNLQTAVTGISKYFHGLAIYDQGIAEADVTYLTDKLNDYSTRMDTLSKKLQKDMRAAMAALKTAQVLQAIEEVVLLKLKVAENLNPLKALFGGVSAGDIYEQSVEVARAFQELTRSIALLANLESAYTDTMNLAKAFTDNAGQIASLNVLVEAIKKNKINDVGIDADKFIRDYGGYTPKVDRSKLAKNDALWGAFKESTCDLLYGAQGIGAAAVQTVTGGMLLCENLEGTLAEFTTLREDIFDFQFDLVDALARVVRGNVAKKLAKSISVSTDLLSASQLLLGFFVTQYRLQSHVLLYCDKLEYLNEGKAITSCKQPTGFYTKDDLVGIIGYDADRATKSEVERFVYIPTRPEFKGDKGFINLPSLAKGNSVIFKLPDKKSWLKKYSWLVEGEEDIPYVLSFKLYLPQKMYKKGNARSFSSTKIDLVSVAVSSFGGDSGVVYNLPLEHSIYSTIYSEGYTRCPRGKQIKNPYKLCKKVYVPKICDTSTRIPPAKEAVMPTILSTWKLSYTKGVANNKLKWDAPEPATNLLLIGKVKLQFIHSGASKAKAGKRSTSRRRREVSHCCSGNQYRKEWWTKACVPCPTKPPTDSVSNLGGYYCEKGIEPVASKLCATSCQG</sequence>
<keyword evidence="3" id="KW-1185">Reference proteome</keyword>
<organism evidence="2 3">
    <name type="scientific">Acropora cervicornis</name>
    <name type="common">Staghorn coral</name>
    <dbReference type="NCBI Taxonomy" id="6130"/>
    <lineage>
        <taxon>Eukaryota</taxon>
        <taxon>Metazoa</taxon>
        <taxon>Cnidaria</taxon>
        <taxon>Anthozoa</taxon>
        <taxon>Hexacorallia</taxon>
        <taxon>Scleractinia</taxon>
        <taxon>Astrocoeniina</taxon>
        <taxon>Acroporidae</taxon>
        <taxon>Acropora</taxon>
    </lineage>
</organism>
<dbReference type="AlphaFoldDB" id="A0AAD9QVK6"/>
<dbReference type="EMBL" id="JARQWQ010000012">
    <property type="protein sequence ID" value="KAK2568200.1"/>
    <property type="molecule type" value="Genomic_DNA"/>
</dbReference>
<protein>
    <submittedName>
        <fullName evidence="2">Uncharacterized protein</fullName>
    </submittedName>
</protein>
<evidence type="ECO:0000313" key="2">
    <source>
        <dbReference type="EMBL" id="KAK2568200.1"/>
    </source>
</evidence>
<feature type="chain" id="PRO_5042101536" evidence="1">
    <location>
        <begin position="23"/>
        <end position="1003"/>
    </location>
</feature>
<reference evidence="2" key="2">
    <citation type="journal article" date="2023" name="Science">
        <title>Genomic signatures of disease resistance in endangered staghorn corals.</title>
        <authorList>
            <person name="Vollmer S.V."/>
            <person name="Selwyn J.D."/>
            <person name="Despard B.A."/>
            <person name="Roesel C.L."/>
        </authorList>
    </citation>
    <scope>NUCLEOTIDE SEQUENCE</scope>
    <source>
        <strain evidence="2">K2</strain>
    </source>
</reference>
<dbReference type="Proteomes" id="UP001249851">
    <property type="component" value="Unassembled WGS sequence"/>
</dbReference>
<evidence type="ECO:0000256" key="1">
    <source>
        <dbReference type="SAM" id="SignalP"/>
    </source>
</evidence>
<gene>
    <name evidence="2" type="ORF">P5673_007193</name>
</gene>
<comment type="caution">
    <text evidence="2">The sequence shown here is derived from an EMBL/GenBank/DDBJ whole genome shotgun (WGS) entry which is preliminary data.</text>
</comment>
<evidence type="ECO:0000313" key="3">
    <source>
        <dbReference type="Proteomes" id="UP001249851"/>
    </source>
</evidence>
<name>A0AAD9QVK6_ACRCE</name>
<accession>A0AAD9QVK6</accession>
<feature type="signal peptide" evidence="1">
    <location>
        <begin position="1"/>
        <end position="22"/>
    </location>
</feature>
<proteinExistence type="predicted"/>
<reference evidence="2" key="1">
    <citation type="journal article" date="2023" name="G3 (Bethesda)">
        <title>Whole genome assembly and annotation of the endangered Caribbean coral Acropora cervicornis.</title>
        <authorList>
            <person name="Selwyn J.D."/>
            <person name="Vollmer S.V."/>
        </authorList>
    </citation>
    <scope>NUCLEOTIDE SEQUENCE</scope>
    <source>
        <strain evidence="2">K2</strain>
    </source>
</reference>